<dbReference type="EMBL" id="CP002394">
    <property type="protein sequence ID" value="ADU28766.1"/>
    <property type="molecule type" value="Genomic_DNA"/>
</dbReference>
<proteinExistence type="inferred from homology"/>
<dbReference type="PROSITE" id="PS50928">
    <property type="entry name" value="ABC_TM1"/>
    <property type="match status" value="1"/>
</dbReference>
<dbReference type="InterPro" id="IPR051393">
    <property type="entry name" value="ABC_transporter_permease"/>
</dbReference>
<keyword evidence="6 7" id="KW-0472">Membrane</keyword>
<keyword evidence="10" id="KW-1185">Reference proteome</keyword>
<dbReference type="eggNOG" id="COG1175">
    <property type="taxonomic scope" value="Bacteria"/>
</dbReference>
<evidence type="ECO:0000256" key="3">
    <source>
        <dbReference type="ARBA" id="ARBA00022475"/>
    </source>
</evidence>
<dbReference type="Proteomes" id="UP000001401">
    <property type="component" value="Chromosome"/>
</dbReference>
<keyword evidence="3" id="KW-1003">Cell membrane</keyword>
<evidence type="ECO:0000313" key="9">
    <source>
        <dbReference type="EMBL" id="ADU28766.1"/>
    </source>
</evidence>
<feature type="transmembrane region" description="Helical" evidence="7">
    <location>
        <begin position="231"/>
        <end position="252"/>
    </location>
</feature>
<name>E6TWT3_EVAC2</name>
<keyword evidence="5 7" id="KW-1133">Transmembrane helix</keyword>
<comment type="subcellular location">
    <subcellularLocation>
        <location evidence="1 7">Cell membrane</location>
        <topology evidence="1 7">Multi-pass membrane protein</topology>
    </subcellularLocation>
</comment>
<dbReference type="KEGG" id="bco:Bcell_0484"/>
<dbReference type="Pfam" id="PF00528">
    <property type="entry name" value="BPD_transp_1"/>
    <property type="match status" value="1"/>
</dbReference>
<evidence type="ECO:0000256" key="4">
    <source>
        <dbReference type="ARBA" id="ARBA00022692"/>
    </source>
</evidence>
<dbReference type="SUPFAM" id="SSF161098">
    <property type="entry name" value="MetI-like"/>
    <property type="match status" value="1"/>
</dbReference>
<feature type="transmembrane region" description="Helical" evidence="7">
    <location>
        <begin position="41"/>
        <end position="68"/>
    </location>
</feature>
<reference evidence="9" key="1">
    <citation type="submission" date="2010-12" db="EMBL/GenBank/DDBJ databases">
        <title>Complete sequence of Bacillus cellulosilyticus DSM 2522.</title>
        <authorList>
            <consortium name="US DOE Joint Genome Institute"/>
            <person name="Lucas S."/>
            <person name="Copeland A."/>
            <person name="Lapidus A."/>
            <person name="Cheng J.-F."/>
            <person name="Bruce D."/>
            <person name="Goodwin L."/>
            <person name="Pitluck S."/>
            <person name="Chertkov O."/>
            <person name="Detter J.C."/>
            <person name="Han C."/>
            <person name="Tapia R."/>
            <person name="Land M."/>
            <person name="Hauser L."/>
            <person name="Jeffries C."/>
            <person name="Kyrpides N."/>
            <person name="Ivanova N."/>
            <person name="Mikhailova N."/>
            <person name="Brumm P."/>
            <person name="Mead D."/>
            <person name="Woyke T."/>
        </authorList>
    </citation>
    <scope>NUCLEOTIDE SEQUENCE [LARGE SCALE GENOMIC DNA]</scope>
    <source>
        <strain evidence="9">DSM 2522</strain>
    </source>
</reference>
<organism evidence="9 10">
    <name type="scientific">Evansella cellulosilytica (strain ATCC 21833 / DSM 2522 / FERM P-1141 / JCM 9156 / N-4)</name>
    <name type="common">Bacillus cellulosilyticus</name>
    <dbReference type="NCBI Taxonomy" id="649639"/>
    <lineage>
        <taxon>Bacteria</taxon>
        <taxon>Bacillati</taxon>
        <taxon>Bacillota</taxon>
        <taxon>Bacilli</taxon>
        <taxon>Bacillales</taxon>
        <taxon>Bacillaceae</taxon>
        <taxon>Evansella</taxon>
    </lineage>
</organism>
<dbReference type="AlphaFoldDB" id="E6TWT3"/>
<evidence type="ECO:0000256" key="7">
    <source>
        <dbReference type="RuleBase" id="RU363032"/>
    </source>
</evidence>
<feature type="transmembrane region" description="Helical" evidence="7">
    <location>
        <begin position="103"/>
        <end position="124"/>
    </location>
</feature>
<evidence type="ECO:0000256" key="5">
    <source>
        <dbReference type="ARBA" id="ARBA00022989"/>
    </source>
</evidence>
<feature type="domain" description="ABC transmembrane type-1" evidence="8">
    <location>
        <begin position="98"/>
        <end position="308"/>
    </location>
</feature>
<dbReference type="GO" id="GO:0055085">
    <property type="term" value="P:transmembrane transport"/>
    <property type="evidence" value="ECO:0007669"/>
    <property type="project" value="InterPro"/>
</dbReference>
<dbReference type="HOGENOM" id="CLU_016047_0_0_9"/>
<evidence type="ECO:0000313" key="10">
    <source>
        <dbReference type="Proteomes" id="UP000001401"/>
    </source>
</evidence>
<evidence type="ECO:0000256" key="6">
    <source>
        <dbReference type="ARBA" id="ARBA00023136"/>
    </source>
</evidence>
<feature type="transmembrane region" description="Helical" evidence="7">
    <location>
        <begin position="183"/>
        <end position="205"/>
    </location>
</feature>
<dbReference type="CDD" id="cd06261">
    <property type="entry name" value="TM_PBP2"/>
    <property type="match status" value="1"/>
</dbReference>
<dbReference type="PANTHER" id="PTHR30193:SF37">
    <property type="entry name" value="INNER MEMBRANE ABC TRANSPORTER PERMEASE PROTEIN YCJO"/>
    <property type="match status" value="1"/>
</dbReference>
<keyword evidence="4 7" id="KW-0812">Transmembrane</keyword>
<dbReference type="GO" id="GO:0005886">
    <property type="term" value="C:plasma membrane"/>
    <property type="evidence" value="ECO:0007669"/>
    <property type="project" value="UniProtKB-SubCell"/>
</dbReference>
<accession>E6TWT3</accession>
<dbReference type="STRING" id="649639.Bcell_0484"/>
<comment type="similarity">
    <text evidence="7">Belongs to the binding-protein-dependent transport system permease family.</text>
</comment>
<feature type="transmembrane region" description="Helical" evidence="7">
    <location>
        <begin position="294"/>
        <end position="311"/>
    </location>
</feature>
<evidence type="ECO:0000256" key="2">
    <source>
        <dbReference type="ARBA" id="ARBA00022448"/>
    </source>
</evidence>
<evidence type="ECO:0000256" key="1">
    <source>
        <dbReference type="ARBA" id="ARBA00004651"/>
    </source>
</evidence>
<keyword evidence="2 7" id="KW-0813">Transport</keyword>
<sequence>MKERPSLVTLISNSKQLFTRHLKIIYLQQEAEEMRNRDLSFWLFIAPVLLALGIVVLLPLAFGVFYSFTDWNGFRITEFLGLQNYLNLFQDRLFLNSLRFTTLFAIVSVITLNVLGLALALIVTQKLRSSNLLRTVFFMPNLIGGLILGFIWQFIFIRVFAAVGNAIGVEALTGWLSTTTTGFWGLVILSSWQMAGYIMIIYIAYLQNIPNELIEAAKIDGANKWHRFKSITFPLIAPAFTVSMFLTLSFGFKMYDQNLALTNGGPYNSTQMVAMDIVRTAFTRNELAYAQSKAIIFFILVAVIALTQVYYNKKREVEM</sequence>
<dbReference type="InterPro" id="IPR000515">
    <property type="entry name" value="MetI-like"/>
</dbReference>
<evidence type="ECO:0000259" key="8">
    <source>
        <dbReference type="PROSITE" id="PS50928"/>
    </source>
</evidence>
<feature type="transmembrane region" description="Helical" evidence="7">
    <location>
        <begin position="136"/>
        <end position="163"/>
    </location>
</feature>
<protein>
    <submittedName>
        <fullName evidence="9">Binding-protein-dependent transport systems inner membrane component</fullName>
    </submittedName>
</protein>
<dbReference type="InterPro" id="IPR035906">
    <property type="entry name" value="MetI-like_sf"/>
</dbReference>
<dbReference type="Gene3D" id="1.10.3720.10">
    <property type="entry name" value="MetI-like"/>
    <property type="match status" value="1"/>
</dbReference>
<dbReference type="PANTHER" id="PTHR30193">
    <property type="entry name" value="ABC TRANSPORTER PERMEASE PROTEIN"/>
    <property type="match status" value="1"/>
</dbReference>
<gene>
    <name evidence="9" type="ordered locus">Bcell_0484</name>
</gene>